<evidence type="ECO:0000313" key="7">
    <source>
        <dbReference type="EMBL" id="SFI19823.1"/>
    </source>
</evidence>
<dbReference type="SUPFAM" id="SSF103473">
    <property type="entry name" value="MFS general substrate transporter"/>
    <property type="match status" value="1"/>
</dbReference>
<feature type="transmembrane region" description="Helical" evidence="5">
    <location>
        <begin position="73"/>
        <end position="91"/>
    </location>
</feature>
<proteinExistence type="predicted"/>
<evidence type="ECO:0000256" key="3">
    <source>
        <dbReference type="ARBA" id="ARBA00023136"/>
    </source>
</evidence>
<feature type="region of interest" description="Disordered" evidence="4">
    <location>
        <begin position="410"/>
        <end position="461"/>
    </location>
</feature>
<dbReference type="PROSITE" id="PS50850">
    <property type="entry name" value="MFS"/>
    <property type="match status" value="1"/>
</dbReference>
<dbReference type="Gene3D" id="1.20.1250.20">
    <property type="entry name" value="MFS general substrate transporter like domains"/>
    <property type="match status" value="2"/>
</dbReference>
<feature type="transmembrane region" description="Helical" evidence="5">
    <location>
        <begin position="322"/>
        <end position="347"/>
    </location>
</feature>
<organism evidence="7 8">
    <name type="scientific">Albimonas pacifica</name>
    <dbReference type="NCBI Taxonomy" id="1114924"/>
    <lineage>
        <taxon>Bacteria</taxon>
        <taxon>Pseudomonadati</taxon>
        <taxon>Pseudomonadota</taxon>
        <taxon>Alphaproteobacteria</taxon>
        <taxon>Rhodobacterales</taxon>
        <taxon>Paracoccaceae</taxon>
        <taxon>Albimonas</taxon>
    </lineage>
</organism>
<feature type="transmembrane region" description="Helical" evidence="5">
    <location>
        <begin position="196"/>
        <end position="220"/>
    </location>
</feature>
<keyword evidence="1 5" id="KW-0812">Transmembrane</keyword>
<sequence length="461" mass="47863">MLSLLSNTWALLFGMLLLMMGNGMQGSLLGIRGAIEGFSAGEMSLVMSGYFLGFLIMSRAAPGMIRRVGHVRVFAAMGSIISAVFILYAAIPNVWAWGLMRVVVGTCFAAVYVVAESWFNDSATNENRGKALSLYMTTQMLGVISAQALLNLADPGGYDLFVLISVAVSLSFAPILLSVSPAPVHQTTKPMSLRSLFSASPLGVVGTVFLGAVFSAIFGMASVYGTAKGLSVAQISIFVALIYVGGLVSQFPVGWLSDRMDRRRLILIMTAMGSAGALAGAVAGEVVWVVLAMAAVIGGIANPLYSLLIAHTNDYLEAEDRAAASGGLLFLNGVGAVGGPLAVGALMETFGPWAFFGFVLAMFAAIAVYAAWRMTRRPSIAPDETFATPLVPPGATPVAADYAIELAGEKTEAQQAEAEAAAEAAAEAGAGASPEEPAPAEVAETAEGEPSPDPDPRFRSV</sequence>
<evidence type="ECO:0000256" key="1">
    <source>
        <dbReference type="ARBA" id="ARBA00022692"/>
    </source>
</evidence>
<feature type="transmembrane region" description="Helical" evidence="5">
    <location>
        <begin position="97"/>
        <end position="119"/>
    </location>
</feature>
<feature type="compositionally biased region" description="Low complexity" evidence="4">
    <location>
        <begin position="413"/>
        <end position="443"/>
    </location>
</feature>
<dbReference type="InterPro" id="IPR036259">
    <property type="entry name" value="MFS_trans_sf"/>
</dbReference>
<evidence type="ECO:0000259" key="6">
    <source>
        <dbReference type="PROSITE" id="PS50850"/>
    </source>
</evidence>
<dbReference type="PANTHER" id="PTHR23521:SF3">
    <property type="entry name" value="MFS TRANSPORTER"/>
    <property type="match status" value="1"/>
</dbReference>
<evidence type="ECO:0000313" key="8">
    <source>
        <dbReference type="Proteomes" id="UP000199377"/>
    </source>
</evidence>
<evidence type="ECO:0000256" key="2">
    <source>
        <dbReference type="ARBA" id="ARBA00022989"/>
    </source>
</evidence>
<dbReference type="RefSeq" id="WP_092859881.1">
    <property type="nucleotide sequence ID" value="NZ_FOQH01000005.1"/>
</dbReference>
<dbReference type="InterPro" id="IPR011701">
    <property type="entry name" value="MFS"/>
</dbReference>
<dbReference type="GO" id="GO:0005886">
    <property type="term" value="C:plasma membrane"/>
    <property type="evidence" value="ECO:0007669"/>
    <property type="project" value="TreeGrafter"/>
</dbReference>
<keyword evidence="8" id="KW-1185">Reference proteome</keyword>
<dbReference type="STRING" id="1114924.SAMN05216258_10525"/>
<feature type="transmembrane region" description="Helical" evidence="5">
    <location>
        <begin position="265"/>
        <end position="283"/>
    </location>
</feature>
<reference evidence="7 8" key="1">
    <citation type="submission" date="2016-10" db="EMBL/GenBank/DDBJ databases">
        <authorList>
            <person name="de Groot N.N."/>
        </authorList>
    </citation>
    <scope>NUCLEOTIDE SEQUENCE [LARGE SCALE GENOMIC DNA]</scope>
    <source>
        <strain evidence="7 8">CGMCC 1.11030</strain>
    </source>
</reference>
<feature type="transmembrane region" description="Helical" evidence="5">
    <location>
        <begin position="162"/>
        <end position="184"/>
    </location>
</feature>
<dbReference type="PANTHER" id="PTHR23521">
    <property type="entry name" value="TRANSPORTER MFS SUPERFAMILY"/>
    <property type="match status" value="1"/>
</dbReference>
<dbReference type="OrthoDB" id="9810614at2"/>
<accession>A0A1I3G8P0</accession>
<dbReference type="EMBL" id="FOQH01000005">
    <property type="protein sequence ID" value="SFI19823.1"/>
    <property type="molecule type" value="Genomic_DNA"/>
</dbReference>
<name>A0A1I3G8P0_9RHOB</name>
<dbReference type="CDD" id="cd17477">
    <property type="entry name" value="MFS_YcaD_like"/>
    <property type="match status" value="1"/>
</dbReference>
<protein>
    <submittedName>
        <fullName evidence="7">Predicted arabinose efflux permease, MFS family</fullName>
    </submittedName>
</protein>
<evidence type="ECO:0000256" key="4">
    <source>
        <dbReference type="SAM" id="MobiDB-lite"/>
    </source>
</evidence>
<feature type="transmembrane region" description="Helical" evidence="5">
    <location>
        <begin position="40"/>
        <end position="61"/>
    </location>
</feature>
<feature type="transmembrane region" description="Helical" evidence="5">
    <location>
        <begin position="289"/>
        <end position="310"/>
    </location>
</feature>
<gene>
    <name evidence="7" type="ORF">SAMN05216258_10525</name>
</gene>
<dbReference type="Proteomes" id="UP000199377">
    <property type="component" value="Unassembled WGS sequence"/>
</dbReference>
<feature type="transmembrane region" description="Helical" evidence="5">
    <location>
        <begin position="131"/>
        <end position="150"/>
    </location>
</feature>
<dbReference type="AlphaFoldDB" id="A0A1I3G8P0"/>
<feature type="transmembrane region" description="Helical" evidence="5">
    <location>
        <begin position="232"/>
        <end position="253"/>
    </location>
</feature>
<dbReference type="GO" id="GO:0022857">
    <property type="term" value="F:transmembrane transporter activity"/>
    <property type="evidence" value="ECO:0007669"/>
    <property type="project" value="InterPro"/>
</dbReference>
<feature type="domain" description="Major facilitator superfamily (MFS) profile" evidence="6">
    <location>
        <begin position="7"/>
        <end position="379"/>
    </location>
</feature>
<evidence type="ECO:0000256" key="5">
    <source>
        <dbReference type="SAM" id="Phobius"/>
    </source>
</evidence>
<keyword evidence="2 5" id="KW-1133">Transmembrane helix</keyword>
<feature type="transmembrane region" description="Helical" evidence="5">
    <location>
        <begin position="353"/>
        <end position="372"/>
    </location>
</feature>
<dbReference type="InterPro" id="IPR047200">
    <property type="entry name" value="MFS_YcaD-like"/>
</dbReference>
<keyword evidence="3 5" id="KW-0472">Membrane</keyword>
<dbReference type="InterPro" id="IPR020846">
    <property type="entry name" value="MFS_dom"/>
</dbReference>
<dbReference type="Pfam" id="PF07690">
    <property type="entry name" value="MFS_1"/>
    <property type="match status" value="1"/>
</dbReference>